<keyword evidence="1" id="KW-0472">Membrane</keyword>
<dbReference type="STRING" id="931626.Awo_c22880"/>
<gene>
    <name evidence="2" type="ordered locus">Awo_c22880</name>
</gene>
<dbReference type="Proteomes" id="UP000007177">
    <property type="component" value="Chromosome"/>
</dbReference>
<accession>H6LCS4</accession>
<dbReference type="KEGG" id="awo:Awo_c22880"/>
<organism evidence="2 3">
    <name type="scientific">Acetobacterium woodii (strain ATCC 29683 / DSM 1030 / JCM 2381 / KCTC 1655 / WB1)</name>
    <dbReference type="NCBI Taxonomy" id="931626"/>
    <lineage>
        <taxon>Bacteria</taxon>
        <taxon>Bacillati</taxon>
        <taxon>Bacillota</taxon>
        <taxon>Clostridia</taxon>
        <taxon>Eubacteriales</taxon>
        <taxon>Eubacteriaceae</taxon>
        <taxon>Acetobacterium</taxon>
    </lineage>
</organism>
<dbReference type="HOGENOM" id="CLU_086294_0_0_9"/>
<reference evidence="2 3" key="2">
    <citation type="journal article" date="2012" name="PLoS ONE">
        <title>An ancient pathway combining carbon dioxide fixation with the generation and utilization of a sodium ion gradient for ATP synthesis.</title>
        <authorList>
            <person name="Poehlein A."/>
            <person name="Schmidt S."/>
            <person name="Kaster A.K."/>
            <person name="Goenrich M."/>
            <person name="Vollmers J."/>
            <person name="Thurmer A."/>
            <person name="Bertsch J."/>
            <person name="Schuchmann K."/>
            <person name="Voigt B."/>
            <person name="Hecker M."/>
            <person name="Daniel R."/>
            <person name="Thauer R.K."/>
            <person name="Gottschalk G."/>
            <person name="Muller V."/>
        </authorList>
    </citation>
    <scope>NUCLEOTIDE SEQUENCE [LARGE SCALE GENOMIC DNA]</scope>
    <source>
        <strain evidence="3">ATCC 29683 / DSM 1030 / JCM 2381 / KCTC 1655 / WB1</strain>
    </source>
</reference>
<keyword evidence="3" id="KW-1185">Reference proteome</keyword>
<name>H6LCS4_ACEWD</name>
<dbReference type="eggNOG" id="COG1131">
    <property type="taxonomic scope" value="Bacteria"/>
</dbReference>
<feature type="transmembrane region" description="Helical" evidence="1">
    <location>
        <begin position="154"/>
        <end position="174"/>
    </location>
</feature>
<keyword evidence="1" id="KW-1133">Transmembrane helix</keyword>
<feature type="transmembrane region" description="Helical" evidence="1">
    <location>
        <begin position="95"/>
        <end position="116"/>
    </location>
</feature>
<evidence type="ECO:0000256" key="1">
    <source>
        <dbReference type="SAM" id="Phobius"/>
    </source>
</evidence>
<dbReference type="AlphaFoldDB" id="H6LCS4"/>
<feature type="transmembrane region" description="Helical" evidence="1">
    <location>
        <begin position="222"/>
        <end position="247"/>
    </location>
</feature>
<evidence type="ECO:0000313" key="2">
    <source>
        <dbReference type="EMBL" id="AFA49061.1"/>
    </source>
</evidence>
<evidence type="ECO:0000313" key="3">
    <source>
        <dbReference type="Proteomes" id="UP000007177"/>
    </source>
</evidence>
<proteinExistence type="predicted"/>
<keyword evidence="1" id="KW-0812">Transmembrane</keyword>
<protein>
    <submittedName>
        <fullName evidence="2">ABC transport system permease protein</fullName>
    </submittedName>
</protein>
<sequence>MFLPLYGALLILTIVTKLVLSFGAPDFFSDNVASNPVAEVILGICFTLYFIFIIALSVMTLVIIIQRFYKNLFTDEGYLMFSLPVKTWELVLSKLLIGLMWSIICTLIYAVTFFIFSLGTFTMLDFFQTINSAYTDFYNTFGMNLNTVIFETTLLVFVSTIASILMIYASIAIGQMFSQHRIIASFGAYIVITIVLQIIGSIVMGILAIGNLEDFASEGPEMMQILSLFINVSTLTNVILCGVFYYITQYIMKNHLNLE</sequence>
<reference evidence="3" key="1">
    <citation type="submission" date="2011-07" db="EMBL/GenBank/DDBJ databases">
        <title>Complete genome sequence of Acetobacterium woodii.</title>
        <authorList>
            <person name="Poehlein A."/>
            <person name="Schmidt S."/>
            <person name="Kaster A.-K."/>
            <person name="Goenrich M."/>
            <person name="Vollmers J."/>
            <person name="Thuermer A."/>
            <person name="Gottschalk G."/>
            <person name="Thauer R.K."/>
            <person name="Daniel R."/>
            <person name="Mueller V."/>
        </authorList>
    </citation>
    <scope>NUCLEOTIDE SEQUENCE [LARGE SCALE GENOMIC DNA]</scope>
    <source>
        <strain evidence="3">ATCC 29683 / DSM 1030 / JCM 2381 / KCTC 1655 / WB1</strain>
    </source>
</reference>
<dbReference type="EMBL" id="CP002987">
    <property type="protein sequence ID" value="AFA49061.1"/>
    <property type="molecule type" value="Genomic_DNA"/>
</dbReference>
<feature type="transmembrane region" description="Helical" evidence="1">
    <location>
        <begin position="186"/>
        <end position="210"/>
    </location>
</feature>
<feature type="transmembrane region" description="Helical" evidence="1">
    <location>
        <begin position="40"/>
        <end position="65"/>
    </location>
</feature>